<dbReference type="InterPro" id="IPR016185">
    <property type="entry name" value="PreATP-grasp_dom_sf"/>
</dbReference>
<dbReference type="FunFam" id="3.30.1490.20:FF:000015">
    <property type="entry name" value="N5-carboxyaminoimidazole ribonucleotide synthase"/>
    <property type="match status" value="1"/>
</dbReference>
<evidence type="ECO:0000256" key="6">
    <source>
        <dbReference type="RuleBase" id="RU361200"/>
    </source>
</evidence>
<evidence type="ECO:0000313" key="9">
    <source>
        <dbReference type="Proteomes" id="UP000005317"/>
    </source>
</evidence>
<dbReference type="NCBIfam" id="NF004677">
    <property type="entry name" value="PRK06019.1-3"/>
    <property type="match status" value="1"/>
</dbReference>
<dbReference type="PANTHER" id="PTHR11609">
    <property type="entry name" value="PURINE BIOSYNTHESIS PROTEIN 6/7, PUR6/7"/>
    <property type="match status" value="1"/>
</dbReference>
<feature type="binding site" evidence="5">
    <location>
        <begin position="255"/>
        <end position="256"/>
    </location>
    <ligand>
        <name>ATP</name>
        <dbReference type="ChEBI" id="CHEBI:30616"/>
    </ligand>
</feature>
<dbReference type="Gene3D" id="3.40.50.20">
    <property type="match status" value="1"/>
</dbReference>
<evidence type="ECO:0000256" key="4">
    <source>
        <dbReference type="ARBA" id="ARBA00022840"/>
    </source>
</evidence>
<dbReference type="Pfam" id="PF02222">
    <property type="entry name" value="ATP-grasp"/>
    <property type="match status" value="1"/>
</dbReference>
<dbReference type="PANTHER" id="PTHR11609:SF5">
    <property type="entry name" value="PHOSPHORIBOSYLAMINOIMIDAZOLE CARBOXYLASE"/>
    <property type="match status" value="1"/>
</dbReference>
<dbReference type="Pfam" id="PF22660">
    <property type="entry name" value="RS_preATP-grasp-like"/>
    <property type="match status" value="1"/>
</dbReference>
<dbReference type="InterPro" id="IPR005875">
    <property type="entry name" value="PurK"/>
</dbReference>
<dbReference type="NCBIfam" id="NF004676">
    <property type="entry name" value="PRK06019.1-2"/>
    <property type="match status" value="1"/>
</dbReference>
<dbReference type="InterPro" id="IPR040686">
    <property type="entry name" value="PurK_C"/>
</dbReference>
<dbReference type="SUPFAM" id="SSF52440">
    <property type="entry name" value="PreATP-grasp domain"/>
    <property type="match status" value="1"/>
</dbReference>
<comment type="subunit">
    <text evidence="5 6">Homodimer.</text>
</comment>
<dbReference type="GO" id="GO:0005524">
    <property type="term" value="F:ATP binding"/>
    <property type="evidence" value="ECO:0007669"/>
    <property type="project" value="UniProtKB-UniRule"/>
</dbReference>
<feature type="binding site" evidence="5">
    <location>
        <position position="95"/>
    </location>
    <ligand>
        <name>ATP</name>
        <dbReference type="ChEBI" id="CHEBI:30616"/>
    </ligand>
</feature>
<sequence>MLGGGQLGRMFTVAARTLGYRVMVLEPDQHSPAAQLADEHIIAPYDDAAALTLFGTACDVVTTEFENIPAATLDFLAQFCPVRPSAHAVKMAQDRLVEKEFVRSCGLSPVPFAAIRQPQDIAAAQGSVAYPAILKTARFGYDGKGQVTVKSAAEAEAAFAELGEVDCVLEQRVDLQREISVILARSTNGEACCFPVAENEHRNGILHQTIVPARIETQLAEAAQAAATRMAEQLAFVGVMAVEFFVTKQGELLVNEMAPRTHNSGHYTLDACLTSQFEQQVRMVCGLPFGDTRLLSPVVMVNLLGDVWHDAQPDWLALLQSANTKLHLYGKREARVGRKMGHYCTLAPELDAALEEAGHIFQKLQ</sequence>
<proteinExistence type="inferred from homology"/>
<evidence type="ECO:0000256" key="5">
    <source>
        <dbReference type="HAMAP-Rule" id="MF_01928"/>
    </source>
</evidence>
<keyword evidence="9" id="KW-1185">Reference proteome</keyword>
<dbReference type="NCBIfam" id="NF004675">
    <property type="entry name" value="PRK06019.1-1"/>
    <property type="match status" value="1"/>
</dbReference>
<dbReference type="InterPro" id="IPR054350">
    <property type="entry name" value="PurT/PurK_preATP-grasp"/>
</dbReference>
<keyword evidence="4 5" id="KW-0067">ATP-binding</keyword>
<dbReference type="GO" id="GO:0004638">
    <property type="term" value="F:phosphoribosylaminoimidazole carboxylase activity"/>
    <property type="evidence" value="ECO:0007669"/>
    <property type="project" value="InterPro"/>
</dbReference>
<accession>A0A656HGQ3</accession>
<comment type="function">
    <text evidence="5">Catalyzes the ATP-dependent conversion of 5-aminoimidazole ribonucleotide (AIR) and HCO(3)(-) to N5-carboxyaminoimidazole ribonucleotide (N5-CAIR).</text>
</comment>
<dbReference type="SUPFAM" id="SSF51246">
    <property type="entry name" value="Rudiment single hybrid motif"/>
    <property type="match status" value="1"/>
</dbReference>
<feature type="binding site" evidence="5">
    <location>
        <begin position="170"/>
        <end position="173"/>
    </location>
    <ligand>
        <name>ATP</name>
        <dbReference type="ChEBI" id="CHEBI:30616"/>
    </ligand>
</feature>
<evidence type="ECO:0000313" key="8">
    <source>
        <dbReference type="EMBL" id="EIJ35204.1"/>
    </source>
</evidence>
<evidence type="ECO:0000256" key="1">
    <source>
        <dbReference type="ARBA" id="ARBA00022598"/>
    </source>
</evidence>
<feature type="binding site" evidence="5">
    <location>
        <position position="135"/>
    </location>
    <ligand>
        <name>ATP</name>
        <dbReference type="ChEBI" id="CHEBI:30616"/>
    </ligand>
</feature>
<feature type="binding site" evidence="5">
    <location>
        <position position="201"/>
    </location>
    <ligand>
        <name>ATP</name>
        <dbReference type="ChEBI" id="CHEBI:30616"/>
    </ligand>
</feature>
<comment type="catalytic activity">
    <reaction evidence="5 6">
        <text>5-amino-1-(5-phospho-beta-D-ribosyl)imidazole + hydrogencarbonate + ATP = 5-carboxyamino-1-(5-phospho-D-ribosyl)imidazole + ADP + phosphate + 2 H(+)</text>
        <dbReference type="Rhea" id="RHEA:19317"/>
        <dbReference type="ChEBI" id="CHEBI:15378"/>
        <dbReference type="ChEBI" id="CHEBI:17544"/>
        <dbReference type="ChEBI" id="CHEBI:30616"/>
        <dbReference type="ChEBI" id="CHEBI:43474"/>
        <dbReference type="ChEBI" id="CHEBI:58730"/>
        <dbReference type="ChEBI" id="CHEBI:137981"/>
        <dbReference type="ChEBI" id="CHEBI:456216"/>
        <dbReference type="EC" id="6.3.4.18"/>
    </reaction>
</comment>
<dbReference type="HAMAP" id="MF_01928">
    <property type="entry name" value="PurK"/>
    <property type="match status" value="1"/>
</dbReference>
<dbReference type="GO" id="GO:0034028">
    <property type="term" value="F:5-(carboxyamino)imidazole ribonucleotide synthase activity"/>
    <property type="evidence" value="ECO:0007669"/>
    <property type="project" value="UniProtKB-UniRule"/>
</dbReference>
<comment type="similarity">
    <text evidence="5 6">Belongs to the PurK/PurT family.</text>
</comment>
<keyword evidence="3 5" id="KW-0658">Purine biosynthesis</keyword>
<feature type="domain" description="ATP-grasp" evidence="7">
    <location>
        <begin position="99"/>
        <end position="285"/>
    </location>
</feature>
<name>A0A656HGQ3_THINJ</name>
<gene>
    <name evidence="5 6" type="primary">purK</name>
    <name evidence="8" type="ORF">Thini_2666</name>
</gene>
<evidence type="ECO:0000256" key="3">
    <source>
        <dbReference type="ARBA" id="ARBA00022755"/>
    </source>
</evidence>
<dbReference type="InterPro" id="IPR013815">
    <property type="entry name" value="ATP_grasp_subdomain_1"/>
</dbReference>
<evidence type="ECO:0000256" key="2">
    <source>
        <dbReference type="ARBA" id="ARBA00022741"/>
    </source>
</evidence>
<comment type="pathway">
    <text evidence="5 6">Purine metabolism; IMP biosynthesis via de novo pathway; 5-amino-1-(5-phospho-D-ribosyl)imidazole-4-carboxylate from 5-amino-1-(5-phospho-D-ribosyl)imidazole (N5-CAIR route): step 1/2.</text>
</comment>
<dbReference type="PROSITE" id="PS50975">
    <property type="entry name" value="ATP_GRASP"/>
    <property type="match status" value="1"/>
</dbReference>
<comment type="function">
    <text evidence="6">Catalyzes the ATP-dependent conversion of 5-aminoimidazole ribonucleotide (AIR) and HCO(3)- to N5-carboxyaminoimidazole ribonucleotide (N5-CAIR).</text>
</comment>
<reference evidence="9" key="1">
    <citation type="journal article" date="2011" name="Stand. Genomic Sci.">
        <title>Genome sequence of the filamentous, gliding Thiothrix nivea neotype strain (JP2(T)).</title>
        <authorList>
            <person name="Lapidus A."/>
            <person name="Nolan M."/>
            <person name="Lucas S."/>
            <person name="Glavina Del Rio T."/>
            <person name="Tice H."/>
            <person name="Cheng J.F."/>
            <person name="Tapia R."/>
            <person name="Han C."/>
            <person name="Goodwin L."/>
            <person name="Pitluck S."/>
            <person name="Liolios K."/>
            <person name="Pagani I."/>
            <person name="Ivanova N."/>
            <person name="Huntemann M."/>
            <person name="Mavromatis K."/>
            <person name="Mikhailova N."/>
            <person name="Pati A."/>
            <person name="Chen A."/>
            <person name="Palaniappan K."/>
            <person name="Land M."/>
            <person name="Brambilla E.M."/>
            <person name="Rohde M."/>
            <person name="Abt B."/>
            <person name="Verbarg S."/>
            <person name="Goker M."/>
            <person name="Bristow J."/>
            <person name="Eisen J.A."/>
            <person name="Markowitz V."/>
            <person name="Hugenholtz P."/>
            <person name="Kyrpides N.C."/>
            <person name="Klenk H.P."/>
            <person name="Woyke T."/>
        </authorList>
    </citation>
    <scope>NUCLEOTIDE SEQUENCE [LARGE SCALE GENOMIC DNA]</scope>
    <source>
        <strain evidence="9">ATCC 35100 / DSM 5205 / JP2</strain>
    </source>
</reference>
<organism evidence="8 9">
    <name type="scientific">Thiothrix nivea (strain ATCC 35100 / DSM 5205 / JP2)</name>
    <dbReference type="NCBI Taxonomy" id="870187"/>
    <lineage>
        <taxon>Bacteria</taxon>
        <taxon>Pseudomonadati</taxon>
        <taxon>Pseudomonadota</taxon>
        <taxon>Gammaproteobacteria</taxon>
        <taxon>Thiotrichales</taxon>
        <taxon>Thiotrichaceae</taxon>
        <taxon>Thiothrix</taxon>
    </lineage>
</organism>
<keyword evidence="1 5" id="KW-0436">Ligase</keyword>
<dbReference type="Gene3D" id="3.30.470.20">
    <property type="entry name" value="ATP-grasp fold, B domain"/>
    <property type="match status" value="1"/>
</dbReference>
<dbReference type="InterPro" id="IPR011054">
    <property type="entry name" value="Rudment_hybrid_motif"/>
</dbReference>
<dbReference type="InterPro" id="IPR011761">
    <property type="entry name" value="ATP-grasp"/>
</dbReference>
<dbReference type="Gene3D" id="3.30.1490.20">
    <property type="entry name" value="ATP-grasp fold, A domain"/>
    <property type="match status" value="1"/>
</dbReference>
<dbReference type="GO" id="GO:0006189">
    <property type="term" value="P:'de novo' IMP biosynthetic process"/>
    <property type="evidence" value="ECO:0007669"/>
    <property type="project" value="UniProtKB-UniRule"/>
</dbReference>
<dbReference type="NCBIfam" id="TIGR01161">
    <property type="entry name" value="purK"/>
    <property type="match status" value="1"/>
</dbReference>
<dbReference type="NCBIfam" id="NF004679">
    <property type="entry name" value="PRK06019.1-5"/>
    <property type="match status" value="1"/>
</dbReference>
<dbReference type="UniPathway" id="UPA00074">
    <property type="reaction ID" value="UER00942"/>
</dbReference>
<feature type="binding site" evidence="5">
    <location>
        <position position="178"/>
    </location>
    <ligand>
        <name>ATP</name>
        <dbReference type="ChEBI" id="CHEBI:30616"/>
    </ligand>
</feature>
<dbReference type="SUPFAM" id="SSF56059">
    <property type="entry name" value="Glutathione synthetase ATP-binding domain-like"/>
    <property type="match status" value="1"/>
</dbReference>
<dbReference type="FunFam" id="3.30.470.20:FF:000029">
    <property type="entry name" value="N5-carboxyaminoimidazole ribonucleotide synthase"/>
    <property type="match status" value="1"/>
</dbReference>
<evidence type="ECO:0000259" key="7">
    <source>
        <dbReference type="PROSITE" id="PS50975"/>
    </source>
</evidence>
<dbReference type="Pfam" id="PF17769">
    <property type="entry name" value="PurK_C"/>
    <property type="match status" value="1"/>
</dbReference>
<dbReference type="EC" id="6.3.4.18" evidence="5 6"/>
<dbReference type="GO" id="GO:0005829">
    <property type="term" value="C:cytosol"/>
    <property type="evidence" value="ECO:0007669"/>
    <property type="project" value="TreeGrafter"/>
</dbReference>
<dbReference type="InterPro" id="IPR003135">
    <property type="entry name" value="ATP-grasp_carboxylate-amine"/>
</dbReference>
<dbReference type="AlphaFoldDB" id="A0A656HGQ3"/>
<protein>
    <recommendedName>
        <fullName evidence="5 6">N5-carboxyaminoimidazole ribonucleotide synthase</fullName>
        <shortName evidence="5 6">N5-CAIR synthase</shortName>
        <ecNumber evidence="5 6">6.3.4.18</ecNumber>
    </recommendedName>
    <alternativeName>
        <fullName evidence="5 6">5-(carboxyamino)imidazole ribonucleotide synthetase</fullName>
    </alternativeName>
</protein>
<dbReference type="Proteomes" id="UP000005317">
    <property type="component" value="Unassembled WGS sequence"/>
</dbReference>
<dbReference type="GO" id="GO:0046872">
    <property type="term" value="F:metal ion binding"/>
    <property type="evidence" value="ECO:0007669"/>
    <property type="project" value="InterPro"/>
</dbReference>
<keyword evidence="2 5" id="KW-0547">Nucleotide-binding</keyword>
<feature type="binding site" evidence="5">
    <location>
        <begin position="140"/>
        <end position="146"/>
    </location>
    <ligand>
        <name>ATP</name>
        <dbReference type="ChEBI" id="CHEBI:30616"/>
    </ligand>
</feature>
<dbReference type="EMBL" id="JH651384">
    <property type="protein sequence ID" value="EIJ35204.1"/>
    <property type="molecule type" value="Genomic_DNA"/>
</dbReference>